<proteinExistence type="predicted"/>
<name>A0A645DU85_9ZZZZ</name>
<gene>
    <name evidence="1" type="ORF">SDC9_140017</name>
</gene>
<organism evidence="1">
    <name type="scientific">bioreactor metagenome</name>
    <dbReference type="NCBI Taxonomy" id="1076179"/>
    <lineage>
        <taxon>unclassified sequences</taxon>
        <taxon>metagenomes</taxon>
        <taxon>ecological metagenomes</taxon>
    </lineage>
</organism>
<dbReference type="EMBL" id="VSSQ01039764">
    <property type="protein sequence ID" value="MPM92881.1"/>
    <property type="molecule type" value="Genomic_DNA"/>
</dbReference>
<protein>
    <submittedName>
        <fullName evidence="1">Uncharacterized protein</fullName>
    </submittedName>
</protein>
<reference evidence="1" key="1">
    <citation type="submission" date="2019-08" db="EMBL/GenBank/DDBJ databases">
        <authorList>
            <person name="Kucharzyk K."/>
            <person name="Murdoch R.W."/>
            <person name="Higgins S."/>
            <person name="Loffler F."/>
        </authorList>
    </citation>
    <scope>NUCLEOTIDE SEQUENCE</scope>
</reference>
<dbReference type="AlphaFoldDB" id="A0A645DU85"/>
<comment type="caution">
    <text evidence="1">The sequence shown here is derived from an EMBL/GenBank/DDBJ whole genome shotgun (WGS) entry which is preliminary data.</text>
</comment>
<sequence>MSLWGLYSFIIVKNADNVYFKLKNDYCIENIGYLKAGTLIQVDKGMSEGFTRYVLYLNISDGEEVEKYNAKEKDMIIPYWLQVKDSTCNE</sequence>
<evidence type="ECO:0000313" key="1">
    <source>
        <dbReference type="EMBL" id="MPM92881.1"/>
    </source>
</evidence>
<accession>A0A645DU85</accession>